<feature type="signal peptide" evidence="5">
    <location>
        <begin position="1"/>
        <end position="23"/>
    </location>
</feature>
<dbReference type="InterPro" id="IPR036737">
    <property type="entry name" value="OmpA-like_sf"/>
</dbReference>
<dbReference type="OrthoDB" id="1149075at2"/>
<dbReference type="STRING" id="1795832.A7Q00_10770"/>
<dbReference type="InterPro" id="IPR050330">
    <property type="entry name" value="Bact_OuterMem_StrucFunc"/>
</dbReference>
<accession>A0A1B6VW89</accession>
<gene>
    <name evidence="7" type="ORF">A7Q00_10770</name>
</gene>
<dbReference type="Pfam" id="PF00691">
    <property type="entry name" value="OmpA"/>
    <property type="match status" value="1"/>
</dbReference>
<dbReference type="PANTHER" id="PTHR30329">
    <property type="entry name" value="STATOR ELEMENT OF FLAGELLAR MOTOR COMPLEX"/>
    <property type="match status" value="1"/>
</dbReference>
<feature type="chain" id="PRO_5008590455" description="OmpA-like domain-containing protein" evidence="5">
    <location>
        <begin position="24"/>
        <end position="179"/>
    </location>
</feature>
<evidence type="ECO:0000256" key="4">
    <source>
        <dbReference type="PROSITE-ProRule" id="PRU00473"/>
    </source>
</evidence>
<evidence type="ECO:0000256" key="2">
    <source>
        <dbReference type="ARBA" id="ARBA00023136"/>
    </source>
</evidence>
<evidence type="ECO:0000256" key="1">
    <source>
        <dbReference type="ARBA" id="ARBA00004442"/>
    </source>
</evidence>
<reference evidence="8" key="1">
    <citation type="submission" date="2016-05" db="EMBL/GenBank/DDBJ databases">
        <title>Draft genome of Corynebacterium afermentans subsp. afermentans LCDC 88199T.</title>
        <authorList>
            <person name="Bernier A.-M."/>
            <person name="Bernard K."/>
        </authorList>
    </citation>
    <scope>NUCLEOTIDE SEQUENCE [LARGE SCALE GENOMIC DNA]</scope>
    <source>
        <strain evidence="8">NML130454</strain>
    </source>
</reference>
<evidence type="ECO:0000256" key="5">
    <source>
        <dbReference type="SAM" id="SignalP"/>
    </source>
</evidence>
<dbReference type="PRINTS" id="PR01021">
    <property type="entry name" value="OMPADOMAIN"/>
</dbReference>
<evidence type="ECO:0000313" key="8">
    <source>
        <dbReference type="Proteomes" id="UP000077726"/>
    </source>
</evidence>
<organism evidence="7 8">
    <name type="scientific">Eikenella halliae</name>
    <dbReference type="NCBI Taxonomy" id="1795832"/>
    <lineage>
        <taxon>Bacteria</taxon>
        <taxon>Pseudomonadati</taxon>
        <taxon>Pseudomonadota</taxon>
        <taxon>Betaproteobacteria</taxon>
        <taxon>Neisseriales</taxon>
        <taxon>Neisseriaceae</taxon>
        <taxon>Eikenella</taxon>
    </lineage>
</organism>
<dbReference type="PROSITE" id="PS51123">
    <property type="entry name" value="OMPA_2"/>
    <property type="match status" value="1"/>
</dbReference>
<evidence type="ECO:0000256" key="3">
    <source>
        <dbReference type="ARBA" id="ARBA00023237"/>
    </source>
</evidence>
<keyword evidence="2 4" id="KW-0472">Membrane</keyword>
<evidence type="ECO:0000259" key="6">
    <source>
        <dbReference type="PROSITE" id="PS51123"/>
    </source>
</evidence>
<proteinExistence type="predicted"/>
<dbReference type="PANTHER" id="PTHR30329:SF21">
    <property type="entry name" value="LIPOPROTEIN YIAD-RELATED"/>
    <property type="match status" value="1"/>
</dbReference>
<feature type="domain" description="OmpA-like" evidence="6">
    <location>
        <begin position="47"/>
        <end position="176"/>
    </location>
</feature>
<protein>
    <recommendedName>
        <fullName evidence="6">OmpA-like domain-containing protein</fullName>
    </recommendedName>
</protein>
<keyword evidence="8" id="KW-1185">Reference proteome</keyword>
<keyword evidence="5" id="KW-0732">Signal</keyword>
<dbReference type="GO" id="GO:0009279">
    <property type="term" value="C:cell outer membrane"/>
    <property type="evidence" value="ECO:0007669"/>
    <property type="project" value="UniProtKB-SubCell"/>
</dbReference>
<evidence type="ECO:0000313" key="7">
    <source>
        <dbReference type="EMBL" id="OAM38167.1"/>
    </source>
</evidence>
<dbReference type="InterPro" id="IPR006665">
    <property type="entry name" value="OmpA-like"/>
</dbReference>
<dbReference type="InterPro" id="IPR006664">
    <property type="entry name" value="OMP_bac"/>
</dbReference>
<sequence length="179" mass="19240">MNQITKTLLLTALAAGLSSQAAARDVHHRWCAEEAPVEQPVVEDPIVKSERINLSADALFRFNQSDAADMLPEGKATLDRLAENLVSRQAHIDSITLTGHTDRLGSEQYNYNLGLRRAQTVKDYLQGKGVQAPISVASAGESQPVTTTCTGTRATAALKACLQPDRRVTVDISGTAAQE</sequence>
<dbReference type="SUPFAM" id="SSF103088">
    <property type="entry name" value="OmpA-like"/>
    <property type="match status" value="1"/>
</dbReference>
<keyword evidence="3" id="KW-0998">Cell outer membrane</keyword>
<name>A0A1B6VW89_9NEIS</name>
<comment type="caution">
    <text evidence="7">The sequence shown here is derived from an EMBL/GenBank/DDBJ whole genome shotgun (WGS) entry which is preliminary data.</text>
</comment>
<dbReference type="Gene3D" id="3.30.1330.60">
    <property type="entry name" value="OmpA-like domain"/>
    <property type="match status" value="1"/>
</dbReference>
<dbReference type="AlphaFoldDB" id="A0A1B6VW89"/>
<dbReference type="RefSeq" id="WP_064090543.1">
    <property type="nucleotide sequence ID" value="NZ_LXSQ01000026.1"/>
</dbReference>
<comment type="subcellular location">
    <subcellularLocation>
        <location evidence="1">Cell outer membrane</location>
    </subcellularLocation>
</comment>
<dbReference type="EMBL" id="LXSQ01000026">
    <property type="protein sequence ID" value="OAM38167.1"/>
    <property type="molecule type" value="Genomic_DNA"/>
</dbReference>
<dbReference type="CDD" id="cd07185">
    <property type="entry name" value="OmpA_C-like"/>
    <property type="match status" value="1"/>
</dbReference>
<dbReference type="Proteomes" id="UP000077726">
    <property type="component" value="Unassembled WGS sequence"/>
</dbReference>